<name>A0ABW7YXL5_9ACTN</name>
<gene>
    <name evidence="2" type="ORF">ACIBG2_25015</name>
</gene>
<accession>A0ABW7YXL5</accession>
<comment type="caution">
    <text evidence="2">The sequence shown here is derived from an EMBL/GenBank/DDBJ whole genome shotgun (WGS) entry which is preliminary data.</text>
</comment>
<protein>
    <submittedName>
        <fullName evidence="2">NmrA family NAD(P)-binding protein</fullName>
    </submittedName>
</protein>
<keyword evidence="3" id="KW-1185">Reference proteome</keyword>
<dbReference type="InterPro" id="IPR036291">
    <property type="entry name" value="NAD(P)-bd_dom_sf"/>
</dbReference>
<dbReference type="PANTHER" id="PTHR43162">
    <property type="match status" value="1"/>
</dbReference>
<sequence>MTFLVTGATGKAGRHVVDGLLRQGRKVRALTRNPGGVRLPDAVEVVKGDLADPATLDGLFDGVTGVHLLTAAGDDYATLQTGPELVELAAKAGVRRVTLLWNGHVGPVERAFEDSGLEWTRLEAVDFMGNTLAWAGAVKAEGRVSAAFVDVPGAVVHEADVGAVAARILVEGGHAGKAYSLTGPEALTARERLAVLAEGLGRRLELTELTEAQAREGWRQAGYDEEMIDILARWQSDPPVAGRTVVATVEEITGRPPLTFAQWVSEHVENFQPDIR</sequence>
<feature type="domain" description="NmrA-like" evidence="1">
    <location>
        <begin position="2"/>
        <end position="97"/>
    </location>
</feature>
<organism evidence="2 3">
    <name type="scientific">Nonomuraea typhae</name>
    <dbReference type="NCBI Taxonomy" id="2603600"/>
    <lineage>
        <taxon>Bacteria</taxon>
        <taxon>Bacillati</taxon>
        <taxon>Actinomycetota</taxon>
        <taxon>Actinomycetes</taxon>
        <taxon>Streptosporangiales</taxon>
        <taxon>Streptosporangiaceae</taxon>
        <taxon>Nonomuraea</taxon>
    </lineage>
</organism>
<dbReference type="PANTHER" id="PTHR43162:SF1">
    <property type="entry name" value="PRESTALK A DIFFERENTIATION PROTEIN A"/>
    <property type="match status" value="1"/>
</dbReference>
<dbReference type="Pfam" id="PF05368">
    <property type="entry name" value="NmrA"/>
    <property type="match status" value="1"/>
</dbReference>
<reference evidence="2 3" key="1">
    <citation type="submission" date="2024-10" db="EMBL/GenBank/DDBJ databases">
        <title>The Natural Products Discovery Center: Release of the First 8490 Sequenced Strains for Exploring Actinobacteria Biosynthetic Diversity.</title>
        <authorList>
            <person name="Kalkreuter E."/>
            <person name="Kautsar S.A."/>
            <person name="Yang D."/>
            <person name="Bader C.D."/>
            <person name="Teijaro C.N."/>
            <person name="Fluegel L."/>
            <person name="Davis C.M."/>
            <person name="Simpson J.R."/>
            <person name="Lauterbach L."/>
            <person name="Steele A.D."/>
            <person name="Gui C."/>
            <person name="Meng S."/>
            <person name="Li G."/>
            <person name="Viehrig K."/>
            <person name="Ye F."/>
            <person name="Su P."/>
            <person name="Kiefer A.F."/>
            <person name="Nichols A."/>
            <person name="Cepeda A.J."/>
            <person name="Yan W."/>
            <person name="Fan B."/>
            <person name="Jiang Y."/>
            <person name="Adhikari A."/>
            <person name="Zheng C.-J."/>
            <person name="Schuster L."/>
            <person name="Cowan T.M."/>
            <person name="Smanski M.J."/>
            <person name="Chevrette M.G."/>
            <person name="De Carvalho L.P.S."/>
            <person name="Shen B."/>
        </authorList>
    </citation>
    <scope>NUCLEOTIDE SEQUENCE [LARGE SCALE GENOMIC DNA]</scope>
    <source>
        <strain evidence="2 3">NPDC050545</strain>
    </source>
</reference>
<dbReference type="Gene3D" id="3.40.50.720">
    <property type="entry name" value="NAD(P)-binding Rossmann-like Domain"/>
    <property type="match status" value="1"/>
</dbReference>
<dbReference type="InterPro" id="IPR008030">
    <property type="entry name" value="NmrA-like"/>
</dbReference>
<dbReference type="InterPro" id="IPR051604">
    <property type="entry name" value="Ergot_Alk_Oxidoreductase"/>
</dbReference>
<proteinExistence type="predicted"/>
<dbReference type="Gene3D" id="3.90.25.10">
    <property type="entry name" value="UDP-galactose 4-epimerase, domain 1"/>
    <property type="match status" value="1"/>
</dbReference>
<dbReference type="RefSeq" id="WP_397084697.1">
    <property type="nucleotide sequence ID" value="NZ_JBITGY010000006.1"/>
</dbReference>
<dbReference type="SUPFAM" id="SSF51735">
    <property type="entry name" value="NAD(P)-binding Rossmann-fold domains"/>
    <property type="match status" value="1"/>
</dbReference>
<evidence type="ECO:0000313" key="2">
    <source>
        <dbReference type="EMBL" id="MFI6500661.1"/>
    </source>
</evidence>
<evidence type="ECO:0000313" key="3">
    <source>
        <dbReference type="Proteomes" id="UP001612741"/>
    </source>
</evidence>
<dbReference type="EMBL" id="JBITGY010000006">
    <property type="protein sequence ID" value="MFI6500661.1"/>
    <property type="molecule type" value="Genomic_DNA"/>
</dbReference>
<evidence type="ECO:0000259" key="1">
    <source>
        <dbReference type="Pfam" id="PF05368"/>
    </source>
</evidence>
<dbReference type="Proteomes" id="UP001612741">
    <property type="component" value="Unassembled WGS sequence"/>
</dbReference>